<organism evidence="1 2">
    <name type="scientific">Streptomyces diacarni</name>
    <dbReference type="NCBI Taxonomy" id="2800381"/>
    <lineage>
        <taxon>Bacteria</taxon>
        <taxon>Bacillati</taxon>
        <taxon>Actinomycetota</taxon>
        <taxon>Actinomycetes</taxon>
        <taxon>Kitasatosporales</taxon>
        <taxon>Streptomycetaceae</taxon>
        <taxon>Streptomyces</taxon>
    </lineage>
</organism>
<dbReference type="EMBL" id="QOIN01000047">
    <property type="protein sequence ID" value="RCG20574.1"/>
    <property type="molecule type" value="Genomic_DNA"/>
</dbReference>
<dbReference type="Proteomes" id="UP000252914">
    <property type="component" value="Unassembled WGS sequence"/>
</dbReference>
<comment type="caution">
    <text evidence="1">The sequence shown here is derived from an EMBL/GenBank/DDBJ whole genome shotgun (WGS) entry which is preliminary data.</text>
</comment>
<gene>
    <name evidence="1" type="ORF">DTL70_19895</name>
</gene>
<protein>
    <submittedName>
        <fullName evidence="1">Uncharacterized protein</fullName>
    </submittedName>
</protein>
<evidence type="ECO:0000313" key="2">
    <source>
        <dbReference type="Proteomes" id="UP000252914"/>
    </source>
</evidence>
<keyword evidence="2" id="KW-1185">Reference proteome</keyword>
<name>A0A367ER56_9ACTN</name>
<reference evidence="1 2" key="1">
    <citation type="submission" date="2018-06" db="EMBL/GenBank/DDBJ databases">
        <title>Streptomyces reniochalinae sp. nov. and Streptomyces diacarnus sp. nov. from marine sponges.</title>
        <authorList>
            <person name="Li L."/>
        </authorList>
    </citation>
    <scope>NUCLEOTIDE SEQUENCE [LARGE SCALE GENOMIC DNA]</scope>
    <source>
        <strain evidence="1 2">LHW51701</strain>
    </source>
</reference>
<sequence length="85" mass="9620">MARDPDFCLVVPEDFDDTDDETGVYPIAAKLFIASTAAEVFRKAHEWVGEHDIRLVDVAWNCLCGEEETYALSIYFAFELDPEDA</sequence>
<proteinExistence type="predicted"/>
<accession>A0A367ER56</accession>
<dbReference type="RefSeq" id="WP_114023342.1">
    <property type="nucleotide sequence ID" value="NZ_QOIN01000047.1"/>
</dbReference>
<dbReference type="AlphaFoldDB" id="A0A367ER56"/>
<evidence type="ECO:0000313" key="1">
    <source>
        <dbReference type="EMBL" id="RCG20574.1"/>
    </source>
</evidence>